<keyword evidence="7" id="KW-1185">Reference proteome</keyword>
<evidence type="ECO:0000313" key="7">
    <source>
        <dbReference type="Proteomes" id="UP000520814"/>
    </source>
</evidence>
<dbReference type="InterPro" id="IPR001807">
    <property type="entry name" value="ClC"/>
</dbReference>
<dbReference type="Pfam" id="PF00654">
    <property type="entry name" value="Voltage_CLC"/>
    <property type="match status" value="1"/>
</dbReference>
<organism evidence="6 7">
    <name type="scientific">Armatimonas rosea</name>
    <dbReference type="NCBI Taxonomy" id="685828"/>
    <lineage>
        <taxon>Bacteria</taxon>
        <taxon>Bacillati</taxon>
        <taxon>Armatimonadota</taxon>
        <taxon>Armatimonadia</taxon>
        <taxon>Armatimonadales</taxon>
        <taxon>Armatimonadaceae</taxon>
        <taxon>Armatimonas</taxon>
    </lineage>
</organism>
<feature type="transmembrane region" description="Helical" evidence="5">
    <location>
        <begin position="206"/>
        <end position="227"/>
    </location>
</feature>
<dbReference type="EMBL" id="JACHGW010000004">
    <property type="protein sequence ID" value="MBB6052846.1"/>
    <property type="molecule type" value="Genomic_DNA"/>
</dbReference>
<dbReference type="PANTHER" id="PTHR43427:SF12">
    <property type="entry name" value="CHLORIDE TRANSPORTER"/>
    <property type="match status" value="1"/>
</dbReference>
<feature type="transmembrane region" description="Helical" evidence="5">
    <location>
        <begin position="248"/>
        <end position="267"/>
    </location>
</feature>
<evidence type="ECO:0000256" key="1">
    <source>
        <dbReference type="ARBA" id="ARBA00004141"/>
    </source>
</evidence>
<dbReference type="PRINTS" id="PR00762">
    <property type="entry name" value="CLCHANNEL"/>
</dbReference>
<dbReference type="Gene3D" id="1.10.3080.10">
    <property type="entry name" value="Clc chloride channel"/>
    <property type="match status" value="1"/>
</dbReference>
<keyword evidence="2 5" id="KW-0812">Transmembrane</keyword>
<dbReference type="RefSeq" id="WP_184202528.1">
    <property type="nucleotide sequence ID" value="NZ_JACHGW010000004.1"/>
</dbReference>
<feature type="transmembrane region" description="Helical" evidence="5">
    <location>
        <begin position="12"/>
        <end position="34"/>
    </location>
</feature>
<keyword evidence="3 5" id="KW-1133">Transmembrane helix</keyword>
<accession>A0A7W9W924</accession>
<evidence type="ECO:0000256" key="5">
    <source>
        <dbReference type="SAM" id="Phobius"/>
    </source>
</evidence>
<keyword evidence="4 5" id="KW-0472">Membrane</keyword>
<comment type="caution">
    <text evidence="6">The sequence shown here is derived from an EMBL/GenBank/DDBJ whole genome shotgun (WGS) entry which is preliminary data.</text>
</comment>
<dbReference type="InterPro" id="IPR050368">
    <property type="entry name" value="ClC-type_chloride_channel"/>
</dbReference>
<dbReference type="InterPro" id="IPR014743">
    <property type="entry name" value="Cl-channel_core"/>
</dbReference>
<dbReference type="SUPFAM" id="SSF81340">
    <property type="entry name" value="Clc chloride channel"/>
    <property type="match status" value="1"/>
</dbReference>
<comment type="subcellular location">
    <subcellularLocation>
        <location evidence="1">Membrane</location>
        <topology evidence="1">Multi-pass membrane protein</topology>
    </subcellularLocation>
</comment>
<evidence type="ECO:0000256" key="4">
    <source>
        <dbReference type="ARBA" id="ARBA00023136"/>
    </source>
</evidence>
<dbReference type="AlphaFoldDB" id="A0A7W9W924"/>
<dbReference type="Proteomes" id="UP000520814">
    <property type="component" value="Unassembled WGS sequence"/>
</dbReference>
<feature type="transmembrane region" description="Helical" evidence="5">
    <location>
        <begin position="175"/>
        <end position="194"/>
    </location>
</feature>
<evidence type="ECO:0000256" key="2">
    <source>
        <dbReference type="ARBA" id="ARBA00022692"/>
    </source>
</evidence>
<reference evidence="6 7" key="1">
    <citation type="submission" date="2020-08" db="EMBL/GenBank/DDBJ databases">
        <title>Genomic Encyclopedia of Type Strains, Phase IV (KMG-IV): sequencing the most valuable type-strain genomes for metagenomic binning, comparative biology and taxonomic classification.</title>
        <authorList>
            <person name="Goeker M."/>
        </authorList>
    </citation>
    <scope>NUCLEOTIDE SEQUENCE [LARGE SCALE GENOMIC DNA]</scope>
    <source>
        <strain evidence="6 7">DSM 23562</strain>
    </source>
</reference>
<feature type="transmembrane region" description="Helical" evidence="5">
    <location>
        <begin position="313"/>
        <end position="330"/>
    </location>
</feature>
<evidence type="ECO:0000313" key="6">
    <source>
        <dbReference type="EMBL" id="MBB6052846.1"/>
    </source>
</evidence>
<sequence>MRTRLKGLGKWGLLAAWVGGLAGVASAVFLKALYAATDFRVAHPALLFGLPLAGALVALLYQRLGNGTEAGTKLLLARIQEPDEPVAFRMAPLILLSTVVTHLFGGSAGREGTALQLGGAVASASQRLFRLPPDDQSLLLLCGLSGGFGSVFGTPWAGTIFALEVTRTGRPRVEALLPCGIAAFVGDFVCRRLGIHHHVYASATPFPTLTLPLLLWVVLAGGIFGGVSRLFTEGLHGVQALVRRLPIFWLRPALGGLLVIGLTYATGTRDYLGLGLPLLTRSFSPGGVVLGAFALKLLFTVVTLGTGFKGGEVTPLFCIGATLGAAFATVTGQPTGFFAALGFVAVFAGAARAPLACAVLGLELFGVAYALPLALACSLSALVASKRSIYAQ</sequence>
<proteinExistence type="predicted"/>
<dbReference type="GO" id="GO:0015108">
    <property type="term" value="F:chloride transmembrane transporter activity"/>
    <property type="evidence" value="ECO:0007669"/>
    <property type="project" value="InterPro"/>
</dbReference>
<feature type="transmembrane region" description="Helical" evidence="5">
    <location>
        <begin position="86"/>
        <end position="105"/>
    </location>
</feature>
<feature type="transmembrane region" description="Helical" evidence="5">
    <location>
        <begin position="138"/>
        <end position="163"/>
    </location>
</feature>
<dbReference type="GO" id="GO:0016020">
    <property type="term" value="C:membrane"/>
    <property type="evidence" value="ECO:0007669"/>
    <property type="project" value="UniProtKB-SubCell"/>
</dbReference>
<feature type="transmembrane region" description="Helical" evidence="5">
    <location>
        <begin position="362"/>
        <end position="384"/>
    </location>
</feature>
<gene>
    <name evidence="6" type="ORF">HNQ39_004667</name>
</gene>
<evidence type="ECO:0000256" key="3">
    <source>
        <dbReference type="ARBA" id="ARBA00022989"/>
    </source>
</evidence>
<feature type="transmembrane region" description="Helical" evidence="5">
    <location>
        <begin position="287"/>
        <end position="306"/>
    </location>
</feature>
<dbReference type="PANTHER" id="PTHR43427">
    <property type="entry name" value="CHLORIDE CHANNEL PROTEIN CLC-E"/>
    <property type="match status" value="1"/>
</dbReference>
<name>A0A7W9W924_ARMRO</name>
<feature type="transmembrane region" description="Helical" evidence="5">
    <location>
        <begin position="46"/>
        <end position="65"/>
    </location>
</feature>
<protein>
    <submittedName>
        <fullName evidence="6">H+/Cl- antiporter ClcA</fullName>
    </submittedName>
</protein>